<gene>
    <name evidence="1" type="ordered locus">Nmlp_2580</name>
</gene>
<dbReference type="EMBL" id="HF582854">
    <property type="protein sequence ID" value="CCQ36739.1"/>
    <property type="molecule type" value="Genomic_DNA"/>
</dbReference>
<dbReference type="RefSeq" id="WP_015409519.1">
    <property type="nucleotide sequence ID" value="NC_020388.1"/>
</dbReference>
<dbReference type="InterPro" id="IPR029470">
    <property type="entry name" value="PDDEXK_4"/>
</dbReference>
<keyword evidence="2" id="KW-1185">Reference proteome</keyword>
<evidence type="ECO:0008006" key="3">
    <source>
        <dbReference type="Google" id="ProtNLM"/>
    </source>
</evidence>
<dbReference type="HOGENOM" id="CLU_595304_0_0_2"/>
<dbReference type="KEGG" id="nmo:Nmlp_2580"/>
<dbReference type="AlphaFoldDB" id="M1XRC5"/>
<dbReference type="GeneID" id="14651383"/>
<accession>M1XRC5</accession>
<sequence>MDQTVDDLRTQLEDFATTVQAVPEVDEPPKTTLEVLDRRPRETYWISWLQYLLDPSQPHGFNTTILDVVLKLVTKGSEDAELEYQSPDDIVVKSEVGGSHGNRLDLLVALLEEWAVCCELKVTSGERDGQTRDYYRDSDLPPSDLSVPPDSEYYVYISKADRPNASAEAFQDVSWQELVNAFDDVLLSIQGDATERGMAQLRDFRDTITREVSMTDQEYSERQREKMELYLKYHDEIQQARDAFEDIHDREKERWTERFLEEYRPDTWSDEWNCEHSKRGLIYRDDWRLDANRTPVDDRDAAVYRLEFQHFLRKRSTFTDGRLRVRVYTSRHGVPNTYREAIKELTNNEYYDELADIRQQYGIEHVAGKKVHAEKYYSFDPTGGPDVAYETLAQAFEEFIELAPILTQIHEQALDRAMNQ</sequence>
<dbReference type="OrthoDB" id="328941at2157"/>
<evidence type="ECO:0000313" key="2">
    <source>
        <dbReference type="Proteomes" id="UP000011867"/>
    </source>
</evidence>
<dbReference type="eggNOG" id="arCOG08985">
    <property type="taxonomic scope" value="Archaea"/>
</dbReference>
<name>M1XRC5_NATM8</name>
<protein>
    <recommendedName>
        <fullName evidence="3">PD-(D/E)XK nuclease superfamily protein</fullName>
    </recommendedName>
</protein>
<organism evidence="1 2">
    <name type="scientific">Natronomonas moolapensis (strain DSM 18674 / CECT 7526 / JCM 14361 / 8.8.11)</name>
    <dbReference type="NCBI Taxonomy" id="268739"/>
    <lineage>
        <taxon>Archaea</taxon>
        <taxon>Methanobacteriati</taxon>
        <taxon>Methanobacteriota</taxon>
        <taxon>Stenosarchaea group</taxon>
        <taxon>Halobacteria</taxon>
        <taxon>Halobacteriales</taxon>
        <taxon>Natronomonadaceae</taxon>
        <taxon>Natronomonas</taxon>
    </lineage>
</organism>
<evidence type="ECO:0000313" key="1">
    <source>
        <dbReference type="EMBL" id="CCQ36739.1"/>
    </source>
</evidence>
<dbReference type="Proteomes" id="UP000011867">
    <property type="component" value="Chromosome"/>
</dbReference>
<dbReference type="Pfam" id="PF14281">
    <property type="entry name" value="PDDEXK_4"/>
    <property type="match status" value="1"/>
</dbReference>
<proteinExistence type="predicted"/>
<reference evidence="1 2" key="1">
    <citation type="journal article" date="2013" name="Genome Announc.">
        <title>Genome of the haloarchaeon Natronomonas moolapensis, a neutrophilic member of a previously haloalkaliphilic genus.</title>
        <authorList>
            <person name="Dyall-Smith M.L."/>
            <person name="Pfeiffer F."/>
            <person name="Oberwinkler T."/>
            <person name="Klee K."/>
            <person name="Rampp M."/>
            <person name="Palm P."/>
            <person name="Gross K."/>
            <person name="Schuster S.C."/>
            <person name="Oesterhelt D."/>
        </authorList>
    </citation>
    <scope>NUCLEOTIDE SEQUENCE [LARGE SCALE GENOMIC DNA]</scope>
    <source>
        <strain evidence="2">DSM 18674 / JCM 14361 / 8.8.11</strain>
    </source>
</reference>